<keyword evidence="2" id="KW-1185">Reference proteome</keyword>
<protein>
    <submittedName>
        <fullName evidence="1">Uncharacterized protein</fullName>
    </submittedName>
</protein>
<organism evidence="1 2">
    <name type="scientific">Pseudomonas alloputida</name>
    <dbReference type="NCBI Taxonomy" id="1940621"/>
    <lineage>
        <taxon>Bacteria</taxon>
        <taxon>Pseudomonadati</taxon>
        <taxon>Pseudomonadota</taxon>
        <taxon>Gammaproteobacteria</taxon>
        <taxon>Pseudomonadales</taxon>
        <taxon>Pseudomonadaceae</taxon>
        <taxon>Pseudomonas</taxon>
    </lineage>
</organism>
<proteinExistence type="predicted"/>
<accession>A0ABY3D9R9</accession>
<evidence type="ECO:0000313" key="2">
    <source>
        <dbReference type="Proteomes" id="UP001165882"/>
    </source>
</evidence>
<reference evidence="1 2" key="1">
    <citation type="journal article" date="2019" name="Biocontrol Sci. Technol.">
        <title>Pseudomonas putida strain B2017 produced as technical grade active ingredient controls fungal and bacterial crop diseases.</title>
        <authorList>
            <person name="Oliver C."/>
            <person name="Hernandez I."/>
            <person name="Caminal M."/>
            <person name="Lara J.M."/>
            <person name="Fernandez C."/>
        </authorList>
    </citation>
    <scope>NUCLEOTIDE SEQUENCE [LARGE SCALE GENOMIC DNA]</scope>
    <source>
        <strain evidence="1 2">B2017</strain>
    </source>
</reference>
<name>A0ABY3D9R9_9PSED</name>
<evidence type="ECO:0000313" key="1">
    <source>
        <dbReference type="EMBL" id="TRZ62272.1"/>
    </source>
</evidence>
<gene>
    <name evidence="1" type="ORF">DZA28_20920</name>
</gene>
<dbReference type="Proteomes" id="UP001165882">
    <property type="component" value="Unassembled WGS sequence"/>
</dbReference>
<dbReference type="RefSeq" id="WP_133326774.1">
    <property type="nucleotide sequence ID" value="NZ_QWEF01000001.1"/>
</dbReference>
<comment type="caution">
    <text evidence="1">The sequence shown here is derived from an EMBL/GenBank/DDBJ whole genome shotgun (WGS) entry which is preliminary data.</text>
</comment>
<sequence length="60" mass="6837">MKQPGYAPYCGGAMEKGSTCSMPRTSWDGEQFKCSCGWRSQFPADFIAEYKAKWHAQEKH</sequence>
<dbReference type="EMBL" id="QWEF01000001">
    <property type="protein sequence ID" value="TRZ62272.1"/>
    <property type="molecule type" value="Genomic_DNA"/>
</dbReference>